<dbReference type="InterPro" id="IPR011250">
    <property type="entry name" value="OMP/PagP_B-barrel"/>
</dbReference>
<dbReference type="EMBL" id="JBEPMN010000003">
    <property type="protein sequence ID" value="MET3660933.1"/>
    <property type="molecule type" value="Genomic_DNA"/>
</dbReference>
<keyword evidence="3" id="KW-1185">Reference proteome</keyword>
<evidence type="ECO:0000256" key="1">
    <source>
        <dbReference type="SAM" id="MobiDB-lite"/>
    </source>
</evidence>
<gene>
    <name evidence="2" type="ORF">ABID44_001248</name>
</gene>
<dbReference type="SUPFAM" id="SSF56925">
    <property type="entry name" value="OMPA-like"/>
    <property type="match status" value="1"/>
</dbReference>
<name>A0ABV2KLP0_9HYPH</name>
<feature type="region of interest" description="Disordered" evidence="1">
    <location>
        <begin position="1"/>
        <end position="22"/>
    </location>
</feature>
<protein>
    <recommendedName>
        <fullName evidence="4">Outer membrane protein beta-barrel domain-containing protein</fullName>
    </recommendedName>
</protein>
<reference evidence="2 3" key="1">
    <citation type="submission" date="2024-06" db="EMBL/GenBank/DDBJ databases">
        <title>Genomic Encyclopedia of Type Strains, Phase IV (KMG-IV): sequencing the most valuable type-strain genomes for metagenomic binning, comparative biology and taxonomic classification.</title>
        <authorList>
            <person name="Goeker M."/>
        </authorList>
    </citation>
    <scope>NUCLEOTIDE SEQUENCE [LARGE SCALE GENOMIC DNA]</scope>
    <source>
        <strain evidence="2 3">DSM 19730</strain>
    </source>
</reference>
<evidence type="ECO:0000313" key="2">
    <source>
        <dbReference type="EMBL" id="MET3660933.1"/>
    </source>
</evidence>
<proteinExistence type="predicted"/>
<comment type="caution">
    <text evidence="2">The sequence shown here is derived from an EMBL/GenBank/DDBJ whole genome shotgun (WGS) entry which is preliminary data.</text>
</comment>
<evidence type="ECO:0000313" key="3">
    <source>
        <dbReference type="Proteomes" id="UP001549143"/>
    </source>
</evidence>
<sequence length="301" mass="32473">MQNLTDGRIRASHSPQEQPIVTDPGEVSSPCYALVLALFLCSAHAAYGADAALEAPESSPDWALQVTPYMWAAGLDGRISPYRRGPTIGVEKSFSDVMDDLNFGGFINIWGRHDRFVFSGDIMYVDTTDSHDTGPLPELEIPGVGTIPSGGDIAAKVDTKQFTATLMGGYRVIDTPQFTLDALGGARFWRISNDVKLTGSLGVISGSATYGESFGWIDPLAGLRAFFPLTENLSLQMQADIGGFGAGSDLTWSALATVNYVFSERLSASMGYKVLDVDYDHNGHVYDTRLSGPVLGMTYRF</sequence>
<accession>A0ABV2KLP0</accession>
<organism evidence="2 3">
    <name type="scientific">Aquamicrobium ahrensii</name>
    <dbReference type="NCBI Taxonomy" id="469551"/>
    <lineage>
        <taxon>Bacteria</taxon>
        <taxon>Pseudomonadati</taxon>
        <taxon>Pseudomonadota</taxon>
        <taxon>Alphaproteobacteria</taxon>
        <taxon>Hyphomicrobiales</taxon>
        <taxon>Phyllobacteriaceae</taxon>
        <taxon>Aquamicrobium</taxon>
    </lineage>
</organism>
<dbReference type="Proteomes" id="UP001549143">
    <property type="component" value="Unassembled WGS sequence"/>
</dbReference>
<evidence type="ECO:0008006" key="4">
    <source>
        <dbReference type="Google" id="ProtNLM"/>
    </source>
</evidence>